<keyword evidence="2" id="KW-0479">Metal-binding</keyword>
<dbReference type="InterPro" id="IPR020891">
    <property type="entry name" value="UPF0758_CS"/>
</dbReference>
<dbReference type="Pfam" id="PF20582">
    <property type="entry name" value="UPF0758_N"/>
    <property type="match status" value="1"/>
</dbReference>
<evidence type="ECO:0000313" key="8">
    <source>
        <dbReference type="EMBL" id="MDR6846332.1"/>
    </source>
</evidence>
<keyword evidence="9" id="KW-1185">Reference proteome</keyword>
<reference evidence="8 9" key="1">
    <citation type="submission" date="2023-07" db="EMBL/GenBank/DDBJ databases">
        <title>Sorghum-associated microbial communities from plants grown in Nebraska, USA.</title>
        <authorList>
            <person name="Schachtman D."/>
        </authorList>
    </citation>
    <scope>NUCLEOTIDE SEQUENCE [LARGE SCALE GENOMIC DNA]</scope>
    <source>
        <strain evidence="8 9">BE124</strain>
    </source>
</reference>
<dbReference type="InterPro" id="IPR046778">
    <property type="entry name" value="UPF0758_N"/>
</dbReference>
<evidence type="ECO:0000256" key="6">
    <source>
        <dbReference type="RuleBase" id="RU003797"/>
    </source>
</evidence>
<evidence type="ECO:0000256" key="4">
    <source>
        <dbReference type="ARBA" id="ARBA00022833"/>
    </source>
</evidence>
<comment type="caution">
    <text evidence="8">The sequence shown here is derived from an EMBL/GenBank/DDBJ whole genome shotgun (WGS) entry which is preliminary data.</text>
</comment>
<evidence type="ECO:0000256" key="1">
    <source>
        <dbReference type="ARBA" id="ARBA00022670"/>
    </source>
</evidence>
<evidence type="ECO:0000256" key="5">
    <source>
        <dbReference type="ARBA" id="ARBA00023049"/>
    </source>
</evidence>
<dbReference type="EMBL" id="JAVDTX010000007">
    <property type="protein sequence ID" value="MDR6846332.1"/>
    <property type="molecule type" value="Genomic_DNA"/>
</dbReference>
<organism evidence="8 9">
    <name type="scientific">Flavobacterium granuli</name>
    <dbReference type="NCBI Taxonomy" id="280093"/>
    <lineage>
        <taxon>Bacteria</taxon>
        <taxon>Pseudomonadati</taxon>
        <taxon>Bacteroidota</taxon>
        <taxon>Flavobacteriia</taxon>
        <taxon>Flavobacteriales</taxon>
        <taxon>Flavobacteriaceae</taxon>
        <taxon>Flavobacterium</taxon>
    </lineage>
</organism>
<keyword evidence="5" id="KW-0482">Metalloprotease</keyword>
<protein>
    <submittedName>
        <fullName evidence="8">DNA repair protein RadC</fullName>
    </submittedName>
</protein>
<keyword evidence="3" id="KW-0378">Hydrolase</keyword>
<proteinExistence type="inferred from homology"/>
<dbReference type="InterPro" id="IPR001405">
    <property type="entry name" value="UPF0758"/>
</dbReference>
<evidence type="ECO:0000256" key="2">
    <source>
        <dbReference type="ARBA" id="ARBA00022723"/>
    </source>
</evidence>
<dbReference type="NCBIfam" id="TIGR00608">
    <property type="entry name" value="radc"/>
    <property type="match status" value="1"/>
</dbReference>
<dbReference type="Proteomes" id="UP001261871">
    <property type="component" value="Unassembled WGS sequence"/>
</dbReference>
<dbReference type="PANTHER" id="PTHR30471">
    <property type="entry name" value="DNA REPAIR PROTEIN RADC"/>
    <property type="match status" value="1"/>
</dbReference>
<dbReference type="InterPro" id="IPR025657">
    <property type="entry name" value="RadC_JAB"/>
</dbReference>
<dbReference type="InterPro" id="IPR037518">
    <property type="entry name" value="MPN"/>
</dbReference>
<dbReference type="PROSITE" id="PS01302">
    <property type="entry name" value="UPF0758"/>
    <property type="match status" value="1"/>
</dbReference>
<dbReference type="RefSeq" id="WP_310008454.1">
    <property type="nucleotide sequence ID" value="NZ_JAVDTX010000007.1"/>
</dbReference>
<evidence type="ECO:0000259" key="7">
    <source>
        <dbReference type="PROSITE" id="PS50249"/>
    </source>
</evidence>
<keyword evidence="1" id="KW-0645">Protease</keyword>
<feature type="domain" description="MPN" evidence="7">
    <location>
        <begin position="118"/>
        <end position="240"/>
    </location>
</feature>
<comment type="similarity">
    <text evidence="6">Belongs to the UPF0758 family.</text>
</comment>
<name>A0ABU1S5M4_9FLAO</name>
<keyword evidence="4" id="KW-0862">Zinc</keyword>
<gene>
    <name evidence="8" type="ORF">J2W95_003048</name>
</gene>
<dbReference type="NCBIfam" id="NF000642">
    <property type="entry name" value="PRK00024.1"/>
    <property type="match status" value="1"/>
</dbReference>
<dbReference type="PROSITE" id="PS50249">
    <property type="entry name" value="MPN"/>
    <property type="match status" value="1"/>
</dbReference>
<sequence>MILDDSNSPFREQGAFPITNWSEDDKPREKLMLKGRSVLSDAELIAILIGSGSRNESAVDLSKRILASVDYNLNALGKLSIAQLMNFKGIGEAKAISIIAAMELGRRRRSEDAVELAKITSSKAVFEVMQPIIGELTHEEFWVLFLNNSNKILFKTQLSKGGMTGTIVDIRIIFKIAFEQNATAIILTHNHPSGKLQASDADIQITKKIKTAGQQLDIPVLDHIIVTETDYYSFADEGIF</sequence>
<dbReference type="PANTHER" id="PTHR30471:SF3">
    <property type="entry name" value="UPF0758 PROTEIN YEES-RELATED"/>
    <property type="match status" value="1"/>
</dbReference>
<dbReference type="CDD" id="cd08071">
    <property type="entry name" value="MPN_DUF2466"/>
    <property type="match status" value="1"/>
</dbReference>
<evidence type="ECO:0000256" key="3">
    <source>
        <dbReference type="ARBA" id="ARBA00022801"/>
    </source>
</evidence>
<evidence type="ECO:0000313" key="9">
    <source>
        <dbReference type="Proteomes" id="UP001261871"/>
    </source>
</evidence>
<accession>A0ABU1S5M4</accession>
<dbReference type="Pfam" id="PF04002">
    <property type="entry name" value="RadC"/>
    <property type="match status" value="1"/>
</dbReference>
<dbReference type="Gene3D" id="3.40.140.10">
    <property type="entry name" value="Cytidine Deaminase, domain 2"/>
    <property type="match status" value="1"/>
</dbReference>